<evidence type="ECO:0000313" key="2">
    <source>
        <dbReference type="EMBL" id="CAF5164619.1"/>
    </source>
</evidence>
<dbReference type="Proteomes" id="UP000681967">
    <property type="component" value="Unassembled WGS sequence"/>
</dbReference>
<evidence type="ECO:0000259" key="1">
    <source>
        <dbReference type="PROSITE" id="PS50835"/>
    </source>
</evidence>
<dbReference type="PROSITE" id="PS50835">
    <property type="entry name" value="IG_LIKE"/>
    <property type="match status" value="1"/>
</dbReference>
<dbReference type="InterPro" id="IPR007110">
    <property type="entry name" value="Ig-like_dom"/>
</dbReference>
<comment type="caution">
    <text evidence="2">The sequence shown here is derived from an EMBL/GenBank/DDBJ whole genome shotgun (WGS) entry which is preliminary data.</text>
</comment>
<feature type="domain" description="Ig-like" evidence="1">
    <location>
        <begin position="79"/>
        <end position="126"/>
    </location>
</feature>
<dbReference type="InterPro" id="IPR036179">
    <property type="entry name" value="Ig-like_dom_sf"/>
</dbReference>
<dbReference type="AlphaFoldDB" id="A0A8S3GMF8"/>
<gene>
    <name evidence="2" type="ORF">BYL167_LOCUS75556</name>
</gene>
<reference evidence="2" key="1">
    <citation type="submission" date="2021-02" db="EMBL/GenBank/DDBJ databases">
        <authorList>
            <person name="Nowell W R."/>
        </authorList>
    </citation>
    <scope>NUCLEOTIDE SEQUENCE</scope>
</reference>
<evidence type="ECO:0000313" key="3">
    <source>
        <dbReference type="Proteomes" id="UP000681967"/>
    </source>
</evidence>
<dbReference type="InterPro" id="IPR013098">
    <property type="entry name" value="Ig_I-set"/>
</dbReference>
<dbReference type="PANTHER" id="PTHR47633">
    <property type="entry name" value="IMMUNOGLOBULIN"/>
    <property type="match status" value="1"/>
</dbReference>
<sequence>IIWYRNNIPLKNSRDLTLTFDGQLCKLIKDRCEKENDAGIYRITAVNSMGQTESTCQVSIQSNGINMFRTRAQSNRSLPMFIQALQDATLHEGEKLLFELRADGQPKPQIVWYKDNQPLKNTFDRK</sequence>
<dbReference type="InterPro" id="IPR013783">
    <property type="entry name" value="Ig-like_fold"/>
</dbReference>
<dbReference type="Pfam" id="PF07679">
    <property type="entry name" value="I-set"/>
    <property type="match status" value="2"/>
</dbReference>
<dbReference type="Gene3D" id="2.60.40.10">
    <property type="entry name" value="Immunoglobulins"/>
    <property type="match status" value="2"/>
</dbReference>
<dbReference type="SUPFAM" id="SSF48726">
    <property type="entry name" value="Immunoglobulin"/>
    <property type="match status" value="2"/>
</dbReference>
<dbReference type="EMBL" id="CAJOBH010270712">
    <property type="protein sequence ID" value="CAF5164619.1"/>
    <property type="molecule type" value="Genomic_DNA"/>
</dbReference>
<feature type="non-terminal residue" evidence="2">
    <location>
        <position position="1"/>
    </location>
</feature>
<organism evidence="2 3">
    <name type="scientific">Rotaria magnacalcarata</name>
    <dbReference type="NCBI Taxonomy" id="392030"/>
    <lineage>
        <taxon>Eukaryota</taxon>
        <taxon>Metazoa</taxon>
        <taxon>Spiralia</taxon>
        <taxon>Gnathifera</taxon>
        <taxon>Rotifera</taxon>
        <taxon>Eurotatoria</taxon>
        <taxon>Bdelloidea</taxon>
        <taxon>Philodinida</taxon>
        <taxon>Philodinidae</taxon>
        <taxon>Rotaria</taxon>
    </lineage>
</organism>
<feature type="non-terminal residue" evidence="2">
    <location>
        <position position="126"/>
    </location>
</feature>
<protein>
    <recommendedName>
        <fullName evidence="1">Ig-like domain-containing protein</fullName>
    </recommendedName>
</protein>
<name>A0A8S3GMF8_9BILA</name>
<accession>A0A8S3GMF8</accession>
<proteinExistence type="predicted"/>